<name>A0AAD7FW86_9AGAR</name>
<keyword evidence="2" id="KW-1185">Reference proteome</keyword>
<proteinExistence type="predicted"/>
<gene>
    <name evidence="1" type="ORF">FB45DRAFT_1051512</name>
</gene>
<evidence type="ECO:0000313" key="1">
    <source>
        <dbReference type="EMBL" id="KAJ7646922.1"/>
    </source>
</evidence>
<reference evidence="1" key="1">
    <citation type="submission" date="2023-03" db="EMBL/GenBank/DDBJ databases">
        <title>Massive genome expansion in bonnet fungi (Mycena s.s.) driven by repeated elements and novel gene families across ecological guilds.</title>
        <authorList>
            <consortium name="Lawrence Berkeley National Laboratory"/>
            <person name="Harder C.B."/>
            <person name="Miyauchi S."/>
            <person name="Viragh M."/>
            <person name="Kuo A."/>
            <person name="Thoen E."/>
            <person name="Andreopoulos B."/>
            <person name="Lu D."/>
            <person name="Skrede I."/>
            <person name="Drula E."/>
            <person name="Henrissat B."/>
            <person name="Morin E."/>
            <person name="Kohler A."/>
            <person name="Barry K."/>
            <person name="LaButti K."/>
            <person name="Morin E."/>
            <person name="Salamov A."/>
            <person name="Lipzen A."/>
            <person name="Mereny Z."/>
            <person name="Hegedus B."/>
            <person name="Baldrian P."/>
            <person name="Stursova M."/>
            <person name="Weitz H."/>
            <person name="Taylor A."/>
            <person name="Grigoriev I.V."/>
            <person name="Nagy L.G."/>
            <person name="Martin F."/>
            <person name="Kauserud H."/>
        </authorList>
    </citation>
    <scope>NUCLEOTIDE SEQUENCE</scope>
    <source>
        <strain evidence="1">9284</strain>
    </source>
</reference>
<dbReference type="EMBL" id="JARKIF010000002">
    <property type="protein sequence ID" value="KAJ7646922.1"/>
    <property type="molecule type" value="Genomic_DNA"/>
</dbReference>
<organism evidence="1 2">
    <name type="scientific">Roridomyces roridus</name>
    <dbReference type="NCBI Taxonomy" id="1738132"/>
    <lineage>
        <taxon>Eukaryota</taxon>
        <taxon>Fungi</taxon>
        <taxon>Dikarya</taxon>
        <taxon>Basidiomycota</taxon>
        <taxon>Agaricomycotina</taxon>
        <taxon>Agaricomycetes</taxon>
        <taxon>Agaricomycetidae</taxon>
        <taxon>Agaricales</taxon>
        <taxon>Marasmiineae</taxon>
        <taxon>Mycenaceae</taxon>
        <taxon>Roridomyces</taxon>
    </lineage>
</organism>
<dbReference type="Proteomes" id="UP001221142">
    <property type="component" value="Unassembled WGS sequence"/>
</dbReference>
<comment type="caution">
    <text evidence="1">The sequence shown here is derived from an EMBL/GenBank/DDBJ whole genome shotgun (WGS) entry which is preliminary data.</text>
</comment>
<dbReference type="AlphaFoldDB" id="A0AAD7FW86"/>
<sequence>MAGFALINLDKREVVVASETGFGYKMVECIGAMPLAPLRFFTIPVDGQPAPPPPPFRPSSPLPHRSVKTTRVPVGHWANDRILIVNEYSGSAEDVFPVDVLSAFPDGDSSTDALYYAFDNLKHVNLPGYEHQGDQDALFPVDKVWVVHNLTKKWYARSDKVVAPEDSRGLDLTDDAESLGLGDLIWAGDRFDVQTLQSVQNSDEEWKDWSKQAK</sequence>
<evidence type="ECO:0000313" key="2">
    <source>
        <dbReference type="Proteomes" id="UP001221142"/>
    </source>
</evidence>
<protein>
    <submittedName>
        <fullName evidence="1">Uncharacterized protein</fullName>
    </submittedName>
</protein>
<accession>A0AAD7FW86</accession>